<keyword evidence="2" id="KW-1185">Reference proteome</keyword>
<proteinExistence type="predicted"/>
<dbReference type="EMBL" id="JADNRY010000004">
    <property type="protein sequence ID" value="KAF9077325.1"/>
    <property type="molecule type" value="Genomic_DNA"/>
</dbReference>
<sequence length="179" mass="20608">MQIFPKLSPEGRIETTLSSSMRAYQVFQQAYEAKEIMPIAWILSDDFEFHNLSPVQPLRDSEFARKQTNATVCTDHLLVQNKKQYLQGEQTFWDKVDFFGITTVEHIPRGRLRVIHFRRLTIYEFETPSADSSLNAVEPEIGTIRRIKVMSDSAQFLRDCVILDADMSVKANASICTED</sequence>
<name>A0A9P5UEJ5_9AGAR</name>
<comment type="caution">
    <text evidence="1">The sequence shown here is derived from an EMBL/GenBank/DDBJ whole genome shotgun (WGS) entry which is preliminary data.</text>
</comment>
<dbReference type="AlphaFoldDB" id="A0A9P5UEJ5"/>
<reference evidence="1" key="1">
    <citation type="submission" date="2020-11" db="EMBL/GenBank/DDBJ databases">
        <authorList>
            <consortium name="DOE Joint Genome Institute"/>
            <person name="Ahrendt S."/>
            <person name="Riley R."/>
            <person name="Andreopoulos W."/>
            <person name="Labutti K."/>
            <person name="Pangilinan J."/>
            <person name="Ruiz-Duenas F.J."/>
            <person name="Barrasa J.M."/>
            <person name="Sanchez-Garcia M."/>
            <person name="Camarero S."/>
            <person name="Miyauchi S."/>
            <person name="Serrano A."/>
            <person name="Linde D."/>
            <person name="Babiker R."/>
            <person name="Drula E."/>
            <person name="Ayuso-Fernandez I."/>
            <person name="Pacheco R."/>
            <person name="Padilla G."/>
            <person name="Ferreira P."/>
            <person name="Barriuso J."/>
            <person name="Kellner H."/>
            <person name="Castanera R."/>
            <person name="Alfaro M."/>
            <person name="Ramirez L."/>
            <person name="Pisabarro A.G."/>
            <person name="Kuo A."/>
            <person name="Tritt A."/>
            <person name="Lipzen A."/>
            <person name="He G."/>
            <person name="Yan M."/>
            <person name="Ng V."/>
            <person name="Cullen D."/>
            <person name="Martin F."/>
            <person name="Rosso M.-N."/>
            <person name="Henrissat B."/>
            <person name="Hibbett D."/>
            <person name="Martinez A.T."/>
            <person name="Grigoriev I.V."/>
        </authorList>
    </citation>
    <scope>NUCLEOTIDE SEQUENCE</scope>
    <source>
        <strain evidence="1">AH 40177</strain>
    </source>
</reference>
<evidence type="ECO:0000313" key="1">
    <source>
        <dbReference type="EMBL" id="KAF9077325.1"/>
    </source>
</evidence>
<organism evidence="1 2">
    <name type="scientific">Rhodocollybia butyracea</name>
    <dbReference type="NCBI Taxonomy" id="206335"/>
    <lineage>
        <taxon>Eukaryota</taxon>
        <taxon>Fungi</taxon>
        <taxon>Dikarya</taxon>
        <taxon>Basidiomycota</taxon>
        <taxon>Agaricomycotina</taxon>
        <taxon>Agaricomycetes</taxon>
        <taxon>Agaricomycetidae</taxon>
        <taxon>Agaricales</taxon>
        <taxon>Marasmiineae</taxon>
        <taxon>Omphalotaceae</taxon>
        <taxon>Rhodocollybia</taxon>
    </lineage>
</organism>
<evidence type="ECO:0000313" key="2">
    <source>
        <dbReference type="Proteomes" id="UP000772434"/>
    </source>
</evidence>
<dbReference type="Proteomes" id="UP000772434">
    <property type="component" value="Unassembled WGS sequence"/>
</dbReference>
<gene>
    <name evidence="1" type="ORF">BDP27DRAFT_1357431</name>
</gene>
<accession>A0A9P5UEJ5</accession>
<protein>
    <submittedName>
        <fullName evidence="1">Uncharacterized protein</fullName>
    </submittedName>
</protein>